<name>A0A9E2W3Z6_9BACT</name>
<gene>
    <name evidence="4" type="ORF">KTO63_18170</name>
</gene>
<evidence type="ECO:0000256" key="2">
    <source>
        <dbReference type="SAM" id="SignalP"/>
    </source>
</evidence>
<dbReference type="InterPro" id="IPR045619">
    <property type="entry name" value="DUF6443"/>
</dbReference>
<dbReference type="Pfam" id="PF20041">
    <property type="entry name" value="DUF6443"/>
    <property type="match status" value="1"/>
</dbReference>
<dbReference type="EMBL" id="JAHSPG010000014">
    <property type="protein sequence ID" value="MBV4359100.1"/>
    <property type="molecule type" value="Genomic_DNA"/>
</dbReference>
<keyword evidence="2" id="KW-0732">Signal</keyword>
<dbReference type="InterPro" id="IPR022385">
    <property type="entry name" value="Rhs_assc_core"/>
</dbReference>
<dbReference type="NCBIfam" id="TIGR03696">
    <property type="entry name" value="Rhs_assc_core"/>
    <property type="match status" value="1"/>
</dbReference>
<evidence type="ECO:0000256" key="1">
    <source>
        <dbReference type="SAM" id="MobiDB-lite"/>
    </source>
</evidence>
<proteinExistence type="predicted"/>
<feature type="signal peptide" evidence="2">
    <location>
        <begin position="1"/>
        <end position="23"/>
    </location>
</feature>
<feature type="chain" id="PRO_5038594543" description="DUF6443 domain-containing protein" evidence="2">
    <location>
        <begin position="24"/>
        <end position="1438"/>
    </location>
</feature>
<evidence type="ECO:0000313" key="4">
    <source>
        <dbReference type="EMBL" id="MBV4359100.1"/>
    </source>
</evidence>
<dbReference type="RefSeq" id="WP_217792963.1">
    <property type="nucleotide sequence ID" value="NZ_JAHSPG010000014.1"/>
</dbReference>
<feature type="region of interest" description="Disordered" evidence="1">
    <location>
        <begin position="1342"/>
        <end position="1438"/>
    </location>
</feature>
<sequence length="1438" mass="159137">MRNNIFLVLFISLFLQFTNSIKAYNQTITPSPYSASTPVNSIKVWETSAPEKNEGTLTVRPLTDIKQSAKYYDGLGRPIQSVAKQGSMITGQQPVDMVSPYVYDMYGREAYRYLPFAANNTGANTSISDGLFKNNPFQQDSTFNKSQFGGQGETYYYGKSNYEISPLSRLQEVYAPGNSWVGSEANATDSLRRRIQKKYWLNTASDSVRVWTVTNSGALGQFGSYASAGFYSAGQLYKNGTIDQLGNQVLEFKDKEGRLILKKVLLSAGAKDLDGAGHGYSGWLNTYYVYDDVGNLRCIIQPKGVELLIASSWNIAALGGDILNEQCFRFEYDQRRRMIVKQVPGAGPKYMIYDTRDRLVMQQDSLQRQQGKWFVTVYDNFNRAIKEGLWTNAQSFFAHKVYADTSYNYPTSTSLASNFELLEITHYDDYTSLPSGLSASLINSGYSSYFLSASNSIYPYAQPISASLHTKGLVTWFQQKVLGSSNQYISTANIYDDKGELIQTQTINQTNGLDVFTTQHSWAGSVLVTHLKHNFIGTKNQTYEVVTKNNYDALGRLTSIDKNINAKGWRKIDSLQYDALGQVNKKILSPAYNNNTGLESVTDEYNIRGWLLGSNRNYVSGSSNNFFGFDVGYDKNGTQTFAGKQYNGNTAGTAWKSAGDGVVRKYDFSYDAANRLLKAGFTDTKGYDYSVQLGDGINAQSAYDANGNILSMKQRGLKGGMSATIDSLVYGYVANSNKLKIISDGANDEQTTLGDFHYIAANKGAVDYAYDGNGNMLSDKNKAIANIKYNHLSLPDSITVTAKGTIKYVYDAGGIKLQKITTDTTLHKKIVTTTNYLDGFVYQSRVTTPSDSTDYSDSLQLISYEEGRIRKLDTARFVYDYFIKDQLGDVRMVLTEQSDTIKLPTATLEPPTLSKEKFFYAINDGQITDTSLINGARSYPQFQSKAYRINGSTDASKAGLGIVLKVMAGDKVTFSVQSIYTATGTLSNPATATITDLLSSFLGSGAMAGKGLTATALDGLSPGSLPAFQSQHSEAGDRPKAYLNYLLFDDQFRYVAGDLDPVNTFTANTPSYKLHNKFITAPVNVTKNGYIYIYVSNESNLNVFFDNLTVTHMPGPLMEESHYYPFGLTMSGISSKAGKVSENKYKFLDKELQNHEFGDGSGLEDYDFGARFFDPQLGRFFNEDPLAEYMPRHSPYTYSFDNPLRFTDPGGMVADDLTADGKDPLTIDSEVKRDYEPTKDRKHRAQVLPVVVVTGKKKKESLLGKIADVMPFIGGGKKLYEGVRDGNILKAGLGILIIGVDAVTFGEGGELLNLGEKALEEGAELLVKDEIEETAEKELAEQIGEDAAKEEEKAATKETEETVEKETSKKEGSSKNEKHGDGGRAKSKAEKQIEKLKEDLKNTVNRRDKQKIEQKIKNITKDAAQKAKGQEHSRIGKR</sequence>
<feature type="domain" description="DUF6443" evidence="3">
    <location>
        <begin position="47"/>
        <end position="186"/>
    </location>
</feature>
<dbReference type="Proteomes" id="UP000812270">
    <property type="component" value="Unassembled WGS sequence"/>
</dbReference>
<protein>
    <recommendedName>
        <fullName evidence="3">DUF6443 domain-containing protein</fullName>
    </recommendedName>
</protein>
<evidence type="ECO:0000259" key="3">
    <source>
        <dbReference type="Pfam" id="PF20041"/>
    </source>
</evidence>
<organism evidence="4 5">
    <name type="scientific">Pinibacter aurantiacus</name>
    <dbReference type="NCBI Taxonomy" id="2851599"/>
    <lineage>
        <taxon>Bacteria</taxon>
        <taxon>Pseudomonadati</taxon>
        <taxon>Bacteroidota</taxon>
        <taxon>Chitinophagia</taxon>
        <taxon>Chitinophagales</taxon>
        <taxon>Chitinophagaceae</taxon>
        <taxon>Pinibacter</taxon>
    </lineage>
</organism>
<reference evidence="4" key="1">
    <citation type="submission" date="2021-06" db="EMBL/GenBank/DDBJ databases">
        <authorList>
            <person name="Huq M.A."/>
        </authorList>
    </citation>
    <scope>NUCLEOTIDE SEQUENCE</scope>
    <source>
        <strain evidence="4">MAH-26</strain>
    </source>
</reference>
<comment type="caution">
    <text evidence="4">The sequence shown here is derived from an EMBL/GenBank/DDBJ whole genome shotgun (WGS) entry which is preliminary data.</text>
</comment>
<evidence type="ECO:0000313" key="5">
    <source>
        <dbReference type="Proteomes" id="UP000812270"/>
    </source>
</evidence>
<keyword evidence="5" id="KW-1185">Reference proteome</keyword>
<accession>A0A9E2W3Z6</accession>